<keyword evidence="1" id="KW-0812">Transmembrane</keyword>
<feature type="transmembrane region" description="Helical" evidence="1">
    <location>
        <begin position="137"/>
        <end position="159"/>
    </location>
</feature>
<evidence type="ECO:0000313" key="2">
    <source>
        <dbReference type="EMBL" id="KAH7952517.1"/>
    </source>
</evidence>
<keyword evidence="1" id="KW-0472">Membrane</keyword>
<dbReference type="Proteomes" id="UP000821837">
    <property type="component" value="Chromosome 5"/>
</dbReference>
<name>A0A9D4PSY2_RHISA</name>
<dbReference type="AlphaFoldDB" id="A0A9D4PSY2"/>
<reference evidence="2" key="1">
    <citation type="journal article" date="2020" name="Cell">
        <title>Large-Scale Comparative Analyses of Tick Genomes Elucidate Their Genetic Diversity and Vector Capacities.</title>
        <authorList>
            <consortium name="Tick Genome and Microbiome Consortium (TIGMIC)"/>
            <person name="Jia N."/>
            <person name="Wang J."/>
            <person name="Shi W."/>
            <person name="Du L."/>
            <person name="Sun Y."/>
            <person name="Zhan W."/>
            <person name="Jiang J.F."/>
            <person name="Wang Q."/>
            <person name="Zhang B."/>
            <person name="Ji P."/>
            <person name="Bell-Sakyi L."/>
            <person name="Cui X.M."/>
            <person name="Yuan T.T."/>
            <person name="Jiang B.G."/>
            <person name="Yang W.F."/>
            <person name="Lam T.T."/>
            <person name="Chang Q.C."/>
            <person name="Ding S.J."/>
            <person name="Wang X.J."/>
            <person name="Zhu J.G."/>
            <person name="Ruan X.D."/>
            <person name="Zhao L."/>
            <person name="Wei J.T."/>
            <person name="Ye R.Z."/>
            <person name="Que T.C."/>
            <person name="Du C.H."/>
            <person name="Zhou Y.H."/>
            <person name="Cheng J.X."/>
            <person name="Dai P.F."/>
            <person name="Guo W.B."/>
            <person name="Han X.H."/>
            <person name="Huang E.J."/>
            <person name="Li L.F."/>
            <person name="Wei W."/>
            <person name="Gao Y.C."/>
            <person name="Liu J.Z."/>
            <person name="Shao H.Z."/>
            <person name="Wang X."/>
            <person name="Wang C.C."/>
            <person name="Yang T.C."/>
            <person name="Huo Q.B."/>
            <person name="Li W."/>
            <person name="Chen H.Y."/>
            <person name="Chen S.E."/>
            <person name="Zhou L.G."/>
            <person name="Ni X.B."/>
            <person name="Tian J.H."/>
            <person name="Sheng Y."/>
            <person name="Liu T."/>
            <person name="Pan Y.S."/>
            <person name="Xia L.Y."/>
            <person name="Li J."/>
            <person name="Zhao F."/>
            <person name="Cao W.C."/>
        </authorList>
    </citation>
    <scope>NUCLEOTIDE SEQUENCE</scope>
    <source>
        <strain evidence="2">Rsan-2018</strain>
    </source>
</reference>
<dbReference type="VEuPathDB" id="VectorBase:RSAN_045587"/>
<feature type="transmembrane region" description="Helical" evidence="1">
    <location>
        <begin position="105"/>
        <end position="125"/>
    </location>
</feature>
<keyword evidence="1" id="KW-1133">Transmembrane helix</keyword>
<evidence type="ECO:0000313" key="3">
    <source>
        <dbReference type="Proteomes" id="UP000821837"/>
    </source>
</evidence>
<feature type="transmembrane region" description="Helical" evidence="1">
    <location>
        <begin position="73"/>
        <end position="93"/>
    </location>
</feature>
<keyword evidence="3" id="KW-1185">Reference proteome</keyword>
<proteinExistence type="predicted"/>
<comment type="caution">
    <text evidence="2">The sequence shown here is derived from an EMBL/GenBank/DDBJ whole genome shotgun (WGS) entry which is preliminary data.</text>
</comment>
<dbReference type="EMBL" id="JABSTV010001251">
    <property type="protein sequence ID" value="KAH7952517.1"/>
    <property type="molecule type" value="Genomic_DNA"/>
</dbReference>
<accession>A0A9D4PSY2</accession>
<feature type="transmembrane region" description="Helical" evidence="1">
    <location>
        <begin position="171"/>
        <end position="190"/>
    </location>
</feature>
<gene>
    <name evidence="2" type="ORF">HPB52_023852</name>
</gene>
<sequence>MHPFGLLAFGDKHVSSTAESSTTVAPPLSNRSFLLTRCLCLNDAMRENAAGNKNRRRPYEAVGDAVKTYFDSWHGFFNITETAGDMLLFLFLYMGSLETDSQKCLMNMCMGYGVNGLLFMVSSVLSNPTAGTLPYIFYYHLFQWTAMLALIICGVKIIADKQGGGGASMQAIVAILCGSVHAAHSGYIVYRQYIKES</sequence>
<organism evidence="2 3">
    <name type="scientific">Rhipicephalus sanguineus</name>
    <name type="common">Brown dog tick</name>
    <name type="synonym">Ixodes sanguineus</name>
    <dbReference type="NCBI Taxonomy" id="34632"/>
    <lineage>
        <taxon>Eukaryota</taxon>
        <taxon>Metazoa</taxon>
        <taxon>Ecdysozoa</taxon>
        <taxon>Arthropoda</taxon>
        <taxon>Chelicerata</taxon>
        <taxon>Arachnida</taxon>
        <taxon>Acari</taxon>
        <taxon>Parasitiformes</taxon>
        <taxon>Ixodida</taxon>
        <taxon>Ixodoidea</taxon>
        <taxon>Ixodidae</taxon>
        <taxon>Rhipicephalinae</taxon>
        <taxon>Rhipicephalus</taxon>
        <taxon>Rhipicephalus</taxon>
    </lineage>
</organism>
<protein>
    <submittedName>
        <fullName evidence="2">Uncharacterized protein</fullName>
    </submittedName>
</protein>
<reference evidence="2" key="2">
    <citation type="submission" date="2021-09" db="EMBL/GenBank/DDBJ databases">
        <authorList>
            <person name="Jia N."/>
            <person name="Wang J."/>
            <person name="Shi W."/>
            <person name="Du L."/>
            <person name="Sun Y."/>
            <person name="Zhan W."/>
            <person name="Jiang J."/>
            <person name="Wang Q."/>
            <person name="Zhang B."/>
            <person name="Ji P."/>
            <person name="Sakyi L.B."/>
            <person name="Cui X."/>
            <person name="Yuan T."/>
            <person name="Jiang B."/>
            <person name="Yang W."/>
            <person name="Lam T.T.-Y."/>
            <person name="Chang Q."/>
            <person name="Ding S."/>
            <person name="Wang X."/>
            <person name="Zhu J."/>
            <person name="Ruan X."/>
            <person name="Zhao L."/>
            <person name="Wei J."/>
            <person name="Que T."/>
            <person name="Du C."/>
            <person name="Cheng J."/>
            <person name="Dai P."/>
            <person name="Han X."/>
            <person name="Huang E."/>
            <person name="Gao Y."/>
            <person name="Liu J."/>
            <person name="Shao H."/>
            <person name="Ye R."/>
            <person name="Li L."/>
            <person name="Wei W."/>
            <person name="Wang X."/>
            <person name="Wang C."/>
            <person name="Huo Q."/>
            <person name="Li W."/>
            <person name="Guo W."/>
            <person name="Chen H."/>
            <person name="Chen S."/>
            <person name="Zhou L."/>
            <person name="Zhou L."/>
            <person name="Ni X."/>
            <person name="Tian J."/>
            <person name="Zhou Y."/>
            <person name="Sheng Y."/>
            <person name="Liu T."/>
            <person name="Pan Y."/>
            <person name="Xia L."/>
            <person name="Li J."/>
            <person name="Zhao F."/>
            <person name="Cao W."/>
        </authorList>
    </citation>
    <scope>NUCLEOTIDE SEQUENCE</scope>
    <source>
        <strain evidence="2">Rsan-2018</strain>
        <tissue evidence="2">Larvae</tissue>
    </source>
</reference>
<evidence type="ECO:0000256" key="1">
    <source>
        <dbReference type="SAM" id="Phobius"/>
    </source>
</evidence>